<dbReference type="NCBIfam" id="TIGR03734">
    <property type="entry name" value="PRTRC_parB"/>
    <property type="match status" value="1"/>
</dbReference>
<evidence type="ECO:0000256" key="2">
    <source>
        <dbReference type="ARBA" id="ARBA00022829"/>
    </source>
</evidence>
<dbReference type="Pfam" id="PF02195">
    <property type="entry name" value="ParB_N"/>
    <property type="match status" value="1"/>
</dbReference>
<dbReference type="SUPFAM" id="SSF109709">
    <property type="entry name" value="KorB DNA-binding domain-like"/>
    <property type="match status" value="1"/>
</dbReference>
<dbReference type="Pfam" id="PF17762">
    <property type="entry name" value="HTH_ParB"/>
    <property type="match status" value="1"/>
</dbReference>
<feature type="domain" description="ParB-like N-terminal" evidence="4">
    <location>
        <begin position="75"/>
        <end position="166"/>
    </location>
</feature>
<gene>
    <name evidence="5" type="ORF">ACFPO9_17115</name>
</gene>
<dbReference type="InterPro" id="IPR041468">
    <property type="entry name" value="HTH_ParB/Spo0J"/>
</dbReference>
<accession>A0ABW0S4V0</accession>
<name>A0ABW0S4V0_9BURK</name>
<evidence type="ECO:0000256" key="1">
    <source>
        <dbReference type="ARBA" id="ARBA00006295"/>
    </source>
</evidence>
<dbReference type="Proteomes" id="UP001596086">
    <property type="component" value="Unassembled WGS sequence"/>
</dbReference>
<dbReference type="InterPro" id="IPR050336">
    <property type="entry name" value="Chromosome_partition/occlusion"/>
</dbReference>
<feature type="region of interest" description="Disordered" evidence="3">
    <location>
        <begin position="414"/>
        <end position="443"/>
    </location>
</feature>
<sequence length="626" mass="67622">MQVSGHIQSSVAPSIVDASLANIESSPPVSAVKPLVAALAAAAVVDAPATAPSAAPLESTVAAAQGDAPPRGQPGFVKVKFLVRGNNPREYFDPKELEDLTASVREHGINQPILVRSIGDDQYQIIAGERRYRAALAAHGEEYDMPVLIRECSDSEARILANIENTLRADMSATEEARSAAIIVGEVKGDRDEAARLLSWSRSKLDSRLALMNCSESVRKALNERTIKLGHAELFASLSKENQDKILSAVIERSLSVADLKSLIEKAAAKLSAAIFDKADCAACPHNSSVQRTMFSESVTDGSCTNNACYKTKTEAALEITKESLKDEYPVIRIVRAGDNFAQVKLRADGPTGVGEAQAEACRGCAEFGAAVSALPERMGMVFKDQCFNTACNQEKVAARIRSEKEAKDALAKAATEAAGTKDAPKGATEAKAKEKPAEVKTTVSEGDKVKAYREQVWRVAMKKEVGASYELSVRYLIALAVTGNIRHVNQTGMTKVFEKLLGASKANDLQKVAEQTQQMSPDHMDSAMLMLAVSAMEELPVPELTRLAKHIKLDLTKHWKMDATFLALFTKSEIEVIAKSVKLDKALGDGFKKLFTEKKEVLIEKLLAVIGFDYSAAIPPVLMYK</sequence>
<dbReference type="EMBL" id="JBHSMZ010000014">
    <property type="protein sequence ID" value="MFC5550238.1"/>
    <property type="molecule type" value="Genomic_DNA"/>
</dbReference>
<proteinExistence type="inferred from homology"/>
<dbReference type="InterPro" id="IPR022396">
    <property type="entry name" value="PRTRC_ParB"/>
</dbReference>
<dbReference type="SMART" id="SM00470">
    <property type="entry name" value="ParB"/>
    <property type="match status" value="1"/>
</dbReference>
<keyword evidence="6" id="KW-1185">Reference proteome</keyword>
<comment type="similarity">
    <text evidence="1">Belongs to the ParB family.</text>
</comment>
<dbReference type="InterPro" id="IPR036086">
    <property type="entry name" value="ParB/Sulfiredoxin_sf"/>
</dbReference>
<dbReference type="InterPro" id="IPR004437">
    <property type="entry name" value="ParB/RepB/Spo0J"/>
</dbReference>
<evidence type="ECO:0000313" key="6">
    <source>
        <dbReference type="Proteomes" id="UP001596086"/>
    </source>
</evidence>
<dbReference type="SUPFAM" id="SSF110849">
    <property type="entry name" value="ParB/Sulfiredoxin"/>
    <property type="match status" value="1"/>
</dbReference>
<reference evidence="6" key="1">
    <citation type="journal article" date="2019" name="Int. J. Syst. Evol. Microbiol.">
        <title>The Global Catalogue of Microorganisms (GCM) 10K type strain sequencing project: providing services to taxonomists for standard genome sequencing and annotation.</title>
        <authorList>
            <consortium name="The Broad Institute Genomics Platform"/>
            <consortium name="The Broad Institute Genome Sequencing Center for Infectious Disease"/>
            <person name="Wu L."/>
            <person name="Ma J."/>
        </authorList>
    </citation>
    <scope>NUCLEOTIDE SEQUENCE [LARGE SCALE GENOMIC DNA]</scope>
    <source>
        <strain evidence="6">CGMCC 4.5798</strain>
    </source>
</reference>
<evidence type="ECO:0000313" key="5">
    <source>
        <dbReference type="EMBL" id="MFC5550238.1"/>
    </source>
</evidence>
<feature type="compositionally biased region" description="Basic and acidic residues" evidence="3">
    <location>
        <begin position="423"/>
        <end position="439"/>
    </location>
</feature>
<organism evidence="5 6">
    <name type="scientific">Massilia aerilata</name>
    <dbReference type="NCBI Taxonomy" id="453817"/>
    <lineage>
        <taxon>Bacteria</taxon>
        <taxon>Pseudomonadati</taxon>
        <taxon>Pseudomonadota</taxon>
        <taxon>Betaproteobacteria</taxon>
        <taxon>Burkholderiales</taxon>
        <taxon>Oxalobacteraceae</taxon>
        <taxon>Telluria group</taxon>
        <taxon>Massilia</taxon>
    </lineage>
</organism>
<dbReference type="InterPro" id="IPR003115">
    <property type="entry name" value="ParB_N"/>
</dbReference>
<evidence type="ECO:0000259" key="4">
    <source>
        <dbReference type="SMART" id="SM00470"/>
    </source>
</evidence>
<dbReference type="NCBIfam" id="TIGR00180">
    <property type="entry name" value="parB_part"/>
    <property type="match status" value="1"/>
</dbReference>
<keyword evidence="2" id="KW-0159">Chromosome partition</keyword>
<dbReference type="RefSeq" id="WP_379772528.1">
    <property type="nucleotide sequence ID" value="NZ_JBHSMZ010000014.1"/>
</dbReference>
<evidence type="ECO:0000256" key="3">
    <source>
        <dbReference type="SAM" id="MobiDB-lite"/>
    </source>
</evidence>
<dbReference type="Gene3D" id="1.10.10.2830">
    <property type="match status" value="1"/>
</dbReference>
<protein>
    <submittedName>
        <fullName evidence="5">PRTRC system ParB family protein</fullName>
    </submittedName>
</protein>
<dbReference type="Gene3D" id="3.90.1530.30">
    <property type="match status" value="1"/>
</dbReference>
<comment type="caution">
    <text evidence="5">The sequence shown here is derived from an EMBL/GenBank/DDBJ whole genome shotgun (WGS) entry which is preliminary data.</text>
</comment>
<dbReference type="PANTHER" id="PTHR33375">
    <property type="entry name" value="CHROMOSOME-PARTITIONING PROTEIN PARB-RELATED"/>
    <property type="match status" value="1"/>
</dbReference>
<dbReference type="PANTHER" id="PTHR33375:SF1">
    <property type="entry name" value="CHROMOSOME-PARTITIONING PROTEIN PARB-RELATED"/>
    <property type="match status" value="1"/>
</dbReference>